<comment type="caution">
    <text evidence="3">The sequence shown here is derived from an EMBL/GenBank/DDBJ whole genome shotgun (WGS) entry which is preliminary data.</text>
</comment>
<reference evidence="5" key="3">
    <citation type="submission" date="2015-08" db="EMBL/GenBank/DDBJ databases">
        <title>Draft Genome Sequence of a Heterotrophic Facultative Anaerobic Bacterium Ardenticatena maritima Strain 110S.</title>
        <authorList>
            <person name="Kawaichi S."/>
            <person name="Yoshida T."/>
            <person name="Sako Y."/>
            <person name="Nakamura R."/>
        </authorList>
    </citation>
    <scope>NUCLEOTIDE SEQUENCE [LARGE SCALE GENOMIC DNA]</scope>
    <source>
        <strain evidence="5">110S</strain>
    </source>
</reference>
<keyword evidence="5" id="KW-1185">Reference proteome</keyword>
<keyword evidence="1" id="KW-1133">Transmembrane helix</keyword>
<proteinExistence type="predicted"/>
<feature type="transmembrane region" description="Helical" evidence="1">
    <location>
        <begin position="31"/>
        <end position="56"/>
    </location>
</feature>
<evidence type="ECO:0000313" key="6">
    <source>
        <dbReference type="Proteomes" id="UP000050502"/>
    </source>
</evidence>
<dbReference type="InterPro" id="IPR021309">
    <property type="entry name" value="YgaP-like_TM"/>
</dbReference>
<accession>A0A0M9UCP7</accession>
<evidence type="ECO:0000313" key="5">
    <source>
        <dbReference type="Proteomes" id="UP000037784"/>
    </source>
</evidence>
<feature type="transmembrane region" description="Helical" evidence="1">
    <location>
        <begin position="7"/>
        <end position="25"/>
    </location>
</feature>
<reference evidence="4 6" key="2">
    <citation type="submission" date="2015-07" db="EMBL/GenBank/DDBJ databases">
        <title>Whole genome sequence of Ardenticatena maritima DSM 23922.</title>
        <authorList>
            <person name="Hemp J."/>
            <person name="Ward L.M."/>
            <person name="Pace L.A."/>
            <person name="Fischer W.W."/>
        </authorList>
    </citation>
    <scope>NUCLEOTIDE SEQUENCE [LARGE SCALE GENOMIC DNA]</scope>
    <source>
        <strain evidence="4 6">110S</strain>
    </source>
</reference>
<sequence>MPKNMAGWDRAIRIILALLFAYLYFNGTVTGALGLLLLVVGIIFLVTSLVGFCPLYKVFKFSTRKA</sequence>
<keyword evidence="1" id="KW-0812">Transmembrane</keyword>
<dbReference type="EMBL" id="LGKN01000005">
    <property type="protein sequence ID" value="KPL87792.1"/>
    <property type="molecule type" value="Genomic_DNA"/>
</dbReference>
<dbReference type="RefSeq" id="WP_054492947.1">
    <property type="nucleotide sequence ID" value="NZ_BBZA01000113.1"/>
</dbReference>
<feature type="domain" description="Inner membrane protein YgaP-like transmembrane" evidence="2">
    <location>
        <begin position="1"/>
        <end position="65"/>
    </location>
</feature>
<dbReference type="Pfam" id="PF11127">
    <property type="entry name" value="YgaP-like_TM"/>
    <property type="match status" value="1"/>
</dbReference>
<organism evidence="3 5">
    <name type="scientific">Ardenticatena maritima</name>
    <dbReference type="NCBI Taxonomy" id="872965"/>
    <lineage>
        <taxon>Bacteria</taxon>
        <taxon>Bacillati</taxon>
        <taxon>Chloroflexota</taxon>
        <taxon>Ardenticatenia</taxon>
        <taxon>Ardenticatenales</taxon>
        <taxon>Ardenticatenaceae</taxon>
        <taxon>Ardenticatena</taxon>
    </lineage>
</organism>
<name>A0A0M9UCP7_9CHLR</name>
<dbReference type="Proteomes" id="UP000037784">
    <property type="component" value="Unassembled WGS sequence"/>
</dbReference>
<dbReference type="AlphaFoldDB" id="A0A0M9UCP7"/>
<dbReference type="Proteomes" id="UP000050502">
    <property type="component" value="Unassembled WGS sequence"/>
</dbReference>
<evidence type="ECO:0000313" key="3">
    <source>
        <dbReference type="EMBL" id="GAP63080.1"/>
    </source>
</evidence>
<gene>
    <name evidence="3" type="ORF">ARMA_1503</name>
    <name evidence="4" type="ORF">SE16_09515</name>
</gene>
<evidence type="ECO:0000256" key="1">
    <source>
        <dbReference type="SAM" id="Phobius"/>
    </source>
</evidence>
<dbReference type="InParanoid" id="A0A0M9UCP7"/>
<reference evidence="3 5" key="1">
    <citation type="journal article" date="2015" name="Genome Announc.">
        <title>Draft Genome Sequence of a Heterotrophic Facultative Anaerobic Thermophilic Bacterium, Ardenticatena maritima Strain 110ST.</title>
        <authorList>
            <person name="Kawaichi S."/>
            <person name="Yoshida T."/>
            <person name="Sako Y."/>
            <person name="Nakamura R."/>
        </authorList>
    </citation>
    <scope>NUCLEOTIDE SEQUENCE [LARGE SCALE GENOMIC DNA]</scope>
    <source>
        <strain evidence="3 5">110S</strain>
    </source>
</reference>
<keyword evidence="1" id="KW-0472">Membrane</keyword>
<evidence type="ECO:0000259" key="2">
    <source>
        <dbReference type="Pfam" id="PF11127"/>
    </source>
</evidence>
<protein>
    <submittedName>
        <fullName evidence="4">Membrane protein</fullName>
    </submittedName>
</protein>
<evidence type="ECO:0000313" key="4">
    <source>
        <dbReference type="EMBL" id="KPL87792.1"/>
    </source>
</evidence>
<dbReference type="EMBL" id="BBZA01000113">
    <property type="protein sequence ID" value="GAP63080.1"/>
    <property type="molecule type" value="Genomic_DNA"/>
</dbReference>